<accession>A0A8W7K9Z4</accession>
<dbReference type="AlphaFoldDB" id="A0A8W7K9Z4"/>
<reference evidence="1 2" key="1">
    <citation type="journal article" date="2017" name="G3 (Bethesda)">
        <title>The Physical Genome Mapping of Anopheles albimanus Corrected Scaffold Misassemblies and Identified Interarm Rearrangements in Genus Anopheles.</title>
        <authorList>
            <person name="Artemov G.N."/>
            <person name="Peery A.N."/>
            <person name="Jiang X."/>
            <person name="Tu Z."/>
            <person name="Stegniy V.N."/>
            <person name="Sharakhova M.V."/>
            <person name="Sharakhov I.V."/>
        </authorList>
    </citation>
    <scope>NUCLEOTIDE SEQUENCE [LARGE SCALE GENOMIC DNA]</scope>
    <source>
        <strain evidence="1 2">ALBI9_A</strain>
    </source>
</reference>
<keyword evidence="2" id="KW-1185">Reference proteome</keyword>
<proteinExistence type="predicted"/>
<dbReference type="Proteomes" id="UP000069272">
    <property type="component" value="Chromosome 2R"/>
</dbReference>
<sequence>MPYTVCRFSFTTCHLLQSLQPLPSYPASSKLVAFGELLPFYATINADTECSSKLGKDATAYNKQVVALSSAVGKLKTRVPPFRSGLEVCLKIGRNLKKRSRKSSLPQTSIGLIVMQK</sequence>
<dbReference type="EnsemblMetazoa" id="AALB016806-RA">
    <property type="protein sequence ID" value="AALB016806-PA"/>
    <property type="gene ID" value="AALB016806"/>
</dbReference>
<name>A0A8W7K9Z4_ANOAL</name>
<evidence type="ECO:0000313" key="2">
    <source>
        <dbReference type="Proteomes" id="UP000069272"/>
    </source>
</evidence>
<protein>
    <submittedName>
        <fullName evidence="1">Uncharacterized protein</fullName>
    </submittedName>
</protein>
<organism evidence="1 2">
    <name type="scientific">Anopheles albimanus</name>
    <name type="common">New world malaria mosquito</name>
    <dbReference type="NCBI Taxonomy" id="7167"/>
    <lineage>
        <taxon>Eukaryota</taxon>
        <taxon>Metazoa</taxon>
        <taxon>Ecdysozoa</taxon>
        <taxon>Arthropoda</taxon>
        <taxon>Hexapoda</taxon>
        <taxon>Insecta</taxon>
        <taxon>Pterygota</taxon>
        <taxon>Neoptera</taxon>
        <taxon>Endopterygota</taxon>
        <taxon>Diptera</taxon>
        <taxon>Nematocera</taxon>
        <taxon>Culicoidea</taxon>
        <taxon>Culicidae</taxon>
        <taxon>Anophelinae</taxon>
        <taxon>Anopheles</taxon>
    </lineage>
</organism>
<reference evidence="1" key="2">
    <citation type="submission" date="2022-08" db="UniProtKB">
        <authorList>
            <consortium name="EnsemblMetazoa"/>
        </authorList>
    </citation>
    <scope>IDENTIFICATION</scope>
    <source>
        <strain evidence="1">STECLA/ALBI9_A</strain>
    </source>
</reference>
<evidence type="ECO:0000313" key="1">
    <source>
        <dbReference type="EnsemblMetazoa" id="AALB016806-PA"/>
    </source>
</evidence>